<feature type="region of interest" description="Disordered" evidence="2">
    <location>
        <begin position="221"/>
        <end position="260"/>
    </location>
</feature>
<dbReference type="GO" id="GO:0006508">
    <property type="term" value="P:proteolysis"/>
    <property type="evidence" value="ECO:0007669"/>
    <property type="project" value="UniProtKB-KW"/>
</dbReference>
<organism evidence="4 5">
    <name type="scientific">Trichomalopsis sarcophagae</name>
    <dbReference type="NCBI Taxonomy" id="543379"/>
    <lineage>
        <taxon>Eukaryota</taxon>
        <taxon>Metazoa</taxon>
        <taxon>Ecdysozoa</taxon>
        <taxon>Arthropoda</taxon>
        <taxon>Hexapoda</taxon>
        <taxon>Insecta</taxon>
        <taxon>Pterygota</taxon>
        <taxon>Neoptera</taxon>
        <taxon>Endopterygota</taxon>
        <taxon>Hymenoptera</taxon>
        <taxon>Apocrita</taxon>
        <taxon>Proctotrupomorpha</taxon>
        <taxon>Chalcidoidea</taxon>
        <taxon>Pteromalidae</taxon>
        <taxon>Pteromalinae</taxon>
        <taxon>Trichomalopsis</taxon>
    </lineage>
</organism>
<proteinExistence type="predicted"/>
<evidence type="ECO:0000313" key="5">
    <source>
        <dbReference type="Proteomes" id="UP000215335"/>
    </source>
</evidence>
<evidence type="ECO:0000313" key="4">
    <source>
        <dbReference type="EMBL" id="OXU31968.1"/>
    </source>
</evidence>
<gene>
    <name evidence="4" type="ORF">TSAR_013080</name>
</gene>
<accession>A0A232FNC8</accession>
<dbReference type="EMBL" id="NNAY01000014">
    <property type="protein sequence ID" value="OXU31968.1"/>
    <property type="molecule type" value="Genomic_DNA"/>
</dbReference>
<dbReference type="Gene3D" id="1.10.340.70">
    <property type="match status" value="1"/>
</dbReference>
<evidence type="ECO:0000256" key="1">
    <source>
        <dbReference type="ARBA" id="ARBA00012493"/>
    </source>
</evidence>
<reference evidence="4 5" key="1">
    <citation type="journal article" date="2017" name="Curr. Biol.">
        <title>The Evolution of Venom by Co-option of Single-Copy Genes.</title>
        <authorList>
            <person name="Martinson E.O."/>
            <person name="Mrinalini"/>
            <person name="Kelkar Y.D."/>
            <person name="Chang C.H."/>
            <person name="Werren J.H."/>
        </authorList>
    </citation>
    <scope>NUCLEOTIDE SEQUENCE [LARGE SCALE GENOMIC DNA]</scope>
    <source>
        <strain evidence="4 5">Alberta</strain>
        <tissue evidence="4">Whole body</tissue>
    </source>
</reference>
<dbReference type="PANTHER" id="PTHR37984">
    <property type="entry name" value="PROTEIN CBG26694"/>
    <property type="match status" value="1"/>
</dbReference>
<dbReference type="FunFam" id="1.10.340.70:FF:000001">
    <property type="entry name" value="Retrovirus-related Pol polyprotein from transposon gypsy-like Protein"/>
    <property type="match status" value="1"/>
</dbReference>
<dbReference type="GO" id="GO:0046872">
    <property type="term" value="F:metal ion binding"/>
    <property type="evidence" value="ECO:0007669"/>
    <property type="project" value="UniProtKB-KW"/>
</dbReference>
<protein>
    <recommendedName>
        <fullName evidence="1">RNA-directed DNA polymerase</fullName>
        <ecNumber evidence="1">2.7.7.49</ecNumber>
    </recommendedName>
</protein>
<dbReference type="GO" id="GO:0006310">
    <property type="term" value="P:DNA recombination"/>
    <property type="evidence" value="ECO:0007669"/>
    <property type="project" value="UniProtKB-KW"/>
</dbReference>
<dbReference type="InterPro" id="IPR041588">
    <property type="entry name" value="Integrase_H2C2"/>
</dbReference>
<comment type="caution">
    <text evidence="4">The sequence shown here is derived from an EMBL/GenBank/DDBJ whole genome shotgun (WGS) entry which is preliminary data.</text>
</comment>
<dbReference type="Proteomes" id="UP000215335">
    <property type="component" value="Unassembled WGS sequence"/>
</dbReference>
<name>A0A232FNC8_9HYME</name>
<dbReference type="STRING" id="543379.A0A232FNC8"/>
<feature type="domain" description="Integrase zinc-binding" evidence="3">
    <location>
        <begin position="117"/>
        <end position="168"/>
    </location>
</feature>
<dbReference type="GO" id="GO:0003964">
    <property type="term" value="F:RNA-directed DNA polymerase activity"/>
    <property type="evidence" value="ECO:0007669"/>
    <property type="project" value="UniProtKB-KW"/>
</dbReference>
<dbReference type="Pfam" id="PF17921">
    <property type="entry name" value="Integrase_H2C2"/>
    <property type="match status" value="1"/>
</dbReference>
<dbReference type="PANTHER" id="PTHR37984:SF5">
    <property type="entry name" value="PROTEIN NYNRIN-LIKE"/>
    <property type="match status" value="1"/>
</dbReference>
<dbReference type="InterPro" id="IPR050951">
    <property type="entry name" value="Retrovirus_Pol_polyprotein"/>
</dbReference>
<keyword evidence="5" id="KW-1185">Reference proteome</keyword>
<evidence type="ECO:0000259" key="3">
    <source>
        <dbReference type="Pfam" id="PF17921"/>
    </source>
</evidence>
<sequence length="285" mass="33085">MRNPNRRFARWALEVQAYDYDIVHRKGSLNHIPDALSRMYEDEESDETPISSIQPNSLSCKDDWYDTLIAQVLEKPTVYPYYKVVAGQLYHHRVDSTLEDIIDDQDAWKMDLRADKVSLVLQESHCEPTAGHLGRRKTYDRIARYYYWKNTYRDVSNFVRVCAVCQQSVQGINAKLAPKYMGPFKITARLGQDAYRLENSAGEVFEKIHVVDLKRYLDGEKSPTDEDLQEEATSENAQSNDHVVNVDAPRKSGRPRKTRVVDARLQLESRARRKLAAHRRWALLP</sequence>
<dbReference type="EC" id="2.7.7.49" evidence="1"/>
<dbReference type="AlphaFoldDB" id="A0A232FNC8"/>
<dbReference type="GO" id="GO:0004190">
    <property type="term" value="F:aspartic-type endopeptidase activity"/>
    <property type="evidence" value="ECO:0007669"/>
    <property type="project" value="UniProtKB-KW"/>
</dbReference>
<dbReference type="GO" id="GO:0015074">
    <property type="term" value="P:DNA integration"/>
    <property type="evidence" value="ECO:0007669"/>
    <property type="project" value="UniProtKB-KW"/>
</dbReference>
<dbReference type="GO" id="GO:0003677">
    <property type="term" value="F:DNA binding"/>
    <property type="evidence" value="ECO:0007669"/>
    <property type="project" value="UniProtKB-KW"/>
</dbReference>
<dbReference type="GO" id="GO:0003887">
    <property type="term" value="F:DNA-directed DNA polymerase activity"/>
    <property type="evidence" value="ECO:0007669"/>
    <property type="project" value="UniProtKB-KW"/>
</dbReference>
<evidence type="ECO:0000256" key="2">
    <source>
        <dbReference type="SAM" id="MobiDB-lite"/>
    </source>
</evidence>